<dbReference type="RefSeq" id="WP_157097790.1">
    <property type="nucleotide sequence ID" value="NZ_BAAAEQ010000002.1"/>
</dbReference>
<sequence length="61" mass="7073">MTMSVKKQRRLAYPPNGEQLDAIWKFINQQRLNGVDLPADTDRVLNKVLAVKRDIPKPKKE</sequence>
<organism evidence="1 2">
    <name type="scientific">Thalassospira tepidiphila</name>
    <dbReference type="NCBI Taxonomy" id="393657"/>
    <lineage>
        <taxon>Bacteria</taxon>
        <taxon>Pseudomonadati</taxon>
        <taxon>Pseudomonadota</taxon>
        <taxon>Alphaproteobacteria</taxon>
        <taxon>Rhodospirillales</taxon>
        <taxon>Thalassospiraceae</taxon>
        <taxon>Thalassospira</taxon>
    </lineage>
</organism>
<accession>A0ABX0WZ48</accession>
<gene>
    <name evidence="1" type="ORF">GGR96_001726</name>
</gene>
<dbReference type="EMBL" id="JAATJD010000002">
    <property type="protein sequence ID" value="NJB74634.1"/>
    <property type="molecule type" value="Genomic_DNA"/>
</dbReference>
<proteinExistence type="predicted"/>
<keyword evidence="2" id="KW-1185">Reference proteome</keyword>
<evidence type="ECO:0000313" key="2">
    <source>
        <dbReference type="Proteomes" id="UP000556869"/>
    </source>
</evidence>
<comment type="caution">
    <text evidence="1">The sequence shown here is derived from an EMBL/GenBank/DDBJ whole genome shotgun (WGS) entry which is preliminary data.</text>
</comment>
<name>A0ABX0WZ48_9PROT</name>
<evidence type="ECO:0000313" key="1">
    <source>
        <dbReference type="EMBL" id="NJB74634.1"/>
    </source>
</evidence>
<protein>
    <submittedName>
        <fullName evidence="1">Uncharacterized protein</fullName>
    </submittedName>
</protein>
<reference evidence="1 2" key="1">
    <citation type="submission" date="2020-03" db="EMBL/GenBank/DDBJ databases">
        <title>Genomic Encyclopedia of Type Strains, Phase IV (KMG-IV): sequencing the most valuable type-strain genomes for metagenomic binning, comparative biology and taxonomic classification.</title>
        <authorList>
            <person name="Goeker M."/>
        </authorList>
    </citation>
    <scope>NUCLEOTIDE SEQUENCE [LARGE SCALE GENOMIC DNA]</scope>
    <source>
        <strain evidence="1 2">DSM 18888</strain>
    </source>
</reference>
<dbReference type="Proteomes" id="UP000556869">
    <property type="component" value="Unassembled WGS sequence"/>
</dbReference>